<evidence type="ECO:0000256" key="2">
    <source>
        <dbReference type="SAM" id="Phobius"/>
    </source>
</evidence>
<keyword evidence="2" id="KW-1133">Transmembrane helix</keyword>
<dbReference type="InterPro" id="IPR017937">
    <property type="entry name" value="Thioredoxin_CS"/>
</dbReference>
<organism evidence="4 5">
    <name type="scientific">Chryseobacterium aquifrigidense</name>
    <dbReference type="NCBI Taxonomy" id="558021"/>
    <lineage>
        <taxon>Bacteria</taxon>
        <taxon>Pseudomonadati</taxon>
        <taxon>Bacteroidota</taxon>
        <taxon>Flavobacteriia</taxon>
        <taxon>Flavobacteriales</taxon>
        <taxon>Weeksellaceae</taxon>
        <taxon>Chryseobacterium group</taxon>
        <taxon>Chryseobacterium</taxon>
    </lineage>
</organism>
<keyword evidence="1" id="KW-0676">Redox-active center</keyword>
<keyword evidence="2" id="KW-0472">Membrane</keyword>
<dbReference type="GO" id="GO:0016491">
    <property type="term" value="F:oxidoreductase activity"/>
    <property type="evidence" value="ECO:0007669"/>
    <property type="project" value="InterPro"/>
</dbReference>
<protein>
    <submittedName>
        <fullName evidence="4">AhpC/TSA family protein</fullName>
    </submittedName>
</protein>
<keyword evidence="5" id="KW-1185">Reference proteome</keyword>
<keyword evidence="2" id="KW-0812">Transmembrane</keyword>
<gene>
    <name evidence="4" type="ORF">FB551_3325</name>
</gene>
<dbReference type="PROSITE" id="PS00194">
    <property type="entry name" value="THIOREDOXIN_1"/>
    <property type="match status" value="1"/>
</dbReference>
<dbReference type="InterPro" id="IPR050553">
    <property type="entry name" value="Thioredoxin_ResA/DsbE_sf"/>
</dbReference>
<evidence type="ECO:0000259" key="3">
    <source>
        <dbReference type="PROSITE" id="PS51352"/>
    </source>
</evidence>
<dbReference type="AlphaFoldDB" id="A0A543EBH0"/>
<dbReference type="InterPro" id="IPR013766">
    <property type="entry name" value="Thioredoxin_domain"/>
</dbReference>
<dbReference type="Gene3D" id="3.40.30.10">
    <property type="entry name" value="Glutaredoxin"/>
    <property type="match status" value="1"/>
</dbReference>
<dbReference type="PANTHER" id="PTHR42852:SF17">
    <property type="entry name" value="THIOREDOXIN-LIKE PROTEIN HI_1115"/>
    <property type="match status" value="1"/>
</dbReference>
<evidence type="ECO:0000256" key="1">
    <source>
        <dbReference type="ARBA" id="ARBA00023284"/>
    </source>
</evidence>
<proteinExistence type="predicted"/>
<reference evidence="4 5" key="1">
    <citation type="submission" date="2019-06" db="EMBL/GenBank/DDBJ databases">
        <title>Sorghum-associated microbial communities from plants grown in Nebraska, USA.</title>
        <authorList>
            <person name="Schachtman D."/>
        </authorList>
    </citation>
    <scope>NUCLEOTIDE SEQUENCE [LARGE SCALE GENOMIC DNA]</scope>
    <source>
        <strain evidence="4 5">110</strain>
    </source>
</reference>
<evidence type="ECO:0000313" key="4">
    <source>
        <dbReference type="EMBL" id="TQM18930.1"/>
    </source>
</evidence>
<name>A0A543EBH0_9FLAO</name>
<sequence length="179" mass="21268">MNFIFVYCCIVVVYILIMKNIIKISTLFLFCTVFKAQQTEVSVVKYEDLEKRIQQEKDKLLVVNFWSTTCAPCVKELPHFMEVNNKYADNEKYKMILVSLDRLADQERVLKFIKNKNLTAEVLLLHDIKRMNTWIPRFEKDWDGNIPVTLFYKNGSKIHFNDGEMSKEDLEKEIKENLQ</sequence>
<feature type="transmembrane region" description="Helical" evidence="2">
    <location>
        <begin position="5"/>
        <end position="30"/>
    </location>
</feature>
<dbReference type="InterPro" id="IPR036249">
    <property type="entry name" value="Thioredoxin-like_sf"/>
</dbReference>
<comment type="caution">
    <text evidence="4">The sequence shown here is derived from an EMBL/GenBank/DDBJ whole genome shotgun (WGS) entry which is preliminary data.</text>
</comment>
<dbReference type="GO" id="GO:0016209">
    <property type="term" value="F:antioxidant activity"/>
    <property type="evidence" value="ECO:0007669"/>
    <property type="project" value="InterPro"/>
</dbReference>
<dbReference type="CDD" id="cd02966">
    <property type="entry name" value="TlpA_like_family"/>
    <property type="match status" value="1"/>
</dbReference>
<dbReference type="SUPFAM" id="SSF52833">
    <property type="entry name" value="Thioredoxin-like"/>
    <property type="match status" value="1"/>
</dbReference>
<feature type="domain" description="Thioredoxin" evidence="3">
    <location>
        <begin position="22"/>
        <end position="179"/>
    </location>
</feature>
<dbReference type="EMBL" id="VFPD01000002">
    <property type="protein sequence ID" value="TQM18930.1"/>
    <property type="molecule type" value="Genomic_DNA"/>
</dbReference>
<dbReference type="PROSITE" id="PS51352">
    <property type="entry name" value="THIOREDOXIN_2"/>
    <property type="match status" value="1"/>
</dbReference>
<accession>A0A543EBH0</accession>
<evidence type="ECO:0000313" key="5">
    <source>
        <dbReference type="Proteomes" id="UP000316437"/>
    </source>
</evidence>
<dbReference type="Pfam" id="PF00578">
    <property type="entry name" value="AhpC-TSA"/>
    <property type="match status" value="1"/>
</dbReference>
<dbReference type="Proteomes" id="UP000316437">
    <property type="component" value="Unassembled WGS sequence"/>
</dbReference>
<dbReference type="PANTHER" id="PTHR42852">
    <property type="entry name" value="THIOL:DISULFIDE INTERCHANGE PROTEIN DSBE"/>
    <property type="match status" value="1"/>
</dbReference>
<dbReference type="InterPro" id="IPR000866">
    <property type="entry name" value="AhpC/TSA"/>
</dbReference>